<name>A0A2K3V2P8_9DEIO</name>
<keyword evidence="1" id="KW-0378">Hydrolase</keyword>
<keyword evidence="2" id="KW-1185">Reference proteome</keyword>
<dbReference type="EMBL" id="PPPD01000001">
    <property type="protein sequence ID" value="PNY83062.1"/>
    <property type="molecule type" value="Genomic_DNA"/>
</dbReference>
<evidence type="ECO:0000313" key="2">
    <source>
        <dbReference type="Proteomes" id="UP000236379"/>
    </source>
</evidence>
<dbReference type="Gene3D" id="3.40.50.1820">
    <property type="entry name" value="alpha/beta hydrolase"/>
    <property type="match status" value="1"/>
</dbReference>
<comment type="caution">
    <text evidence="1">The sequence shown here is derived from an EMBL/GenBank/DDBJ whole genome shotgun (WGS) entry which is preliminary data.</text>
</comment>
<proteinExistence type="predicted"/>
<dbReference type="Proteomes" id="UP000236379">
    <property type="component" value="Unassembled WGS sequence"/>
</dbReference>
<dbReference type="GO" id="GO:0016787">
    <property type="term" value="F:hydrolase activity"/>
    <property type="evidence" value="ECO:0007669"/>
    <property type="project" value="UniProtKB-KW"/>
</dbReference>
<protein>
    <submittedName>
        <fullName evidence="1">Alpha/beta hydrolase</fullName>
    </submittedName>
</protein>
<dbReference type="SUPFAM" id="SSF53474">
    <property type="entry name" value="alpha/beta-Hydrolases"/>
    <property type="match status" value="1"/>
</dbReference>
<dbReference type="InterPro" id="IPR029058">
    <property type="entry name" value="AB_hydrolase_fold"/>
</dbReference>
<gene>
    <name evidence="1" type="ORF">CVO96_13480</name>
</gene>
<dbReference type="AlphaFoldDB" id="A0A2K3V2P8"/>
<evidence type="ECO:0000313" key="1">
    <source>
        <dbReference type="EMBL" id="PNY83062.1"/>
    </source>
</evidence>
<organism evidence="1 2">
    <name type="scientific">Deinococcus koreensis</name>
    <dbReference type="NCBI Taxonomy" id="2054903"/>
    <lineage>
        <taxon>Bacteria</taxon>
        <taxon>Thermotogati</taxon>
        <taxon>Deinococcota</taxon>
        <taxon>Deinococci</taxon>
        <taxon>Deinococcales</taxon>
        <taxon>Deinococcaceae</taxon>
        <taxon>Deinococcus</taxon>
    </lineage>
</organism>
<accession>A0A2K3V2P8</accession>
<dbReference type="OrthoDB" id="55081at2"/>
<sequence>MLTLTLAGAQGTPAARPAATPVPEAALNRVGAVRVVRPGLTVPGTPRELNASITIRYGPARPRAVLLLMPGYLGGAGSFDRLARQIVALDGAVAVWAVDRRSNLLEPQAELARATPADLSRIVQRGLPARPPGSVAFMQDWGLDVALRDWRVAVQEARTLTPNVFLGGHSMGGSLSGLYAAYDFAGQPGAADVRGLVMLDGVPGLLADRPLTPQQYQQGGLNVLGPLAGLNRLAGRPYVDSLVFGPSLASRAAAQARLAALAPDALAPAGGLTPFPATNLAAGLLQLERRYALLPFLTLQTGRPTNAIEAPSFTALALGGQDSHWLIGPQDRSRPVGWQADPAAPTDALDFVRRFWTPLSDYSEWYFPNRLPLDLAAARLNTRGTPFEQRLRVWHTAEVTTPILGIAAQHGVVTEDGFRAYAAGTRARLTTHTLAGASHLDIVAARGDQVVRWILAWMAPLRR</sequence>
<reference evidence="1 2" key="1">
    <citation type="submission" date="2018-01" db="EMBL/GenBank/DDBJ databases">
        <title>Deinococcus koreensis sp. nov., a radiation-resistant bacterium isolated from river water.</title>
        <authorList>
            <person name="Choi A."/>
        </authorList>
    </citation>
    <scope>NUCLEOTIDE SEQUENCE [LARGE SCALE GENOMIC DNA]</scope>
    <source>
        <strain evidence="1 2">SJW1-2</strain>
    </source>
</reference>